<evidence type="ECO:0000256" key="2">
    <source>
        <dbReference type="ARBA" id="ARBA00023125"/>
    </source>
</evidence>
<proteinExistence type="predicted"/>
<evidence type="ECO:0000313" key="5">
    <source>
        <dbReference type="EMBL" id="RMC37940.1"/>
    </source>
</evidence>
<reference evidence="5 6" key="1">
    <citation type="submission" date="2018-07" db="EMBL/GenBank/DDBJ databases">
        <authorList>
            <person name="Zhang Y."/>
            <person name="Wang L."/>
            <person name="Ma S."/>
        </authorList>
    </citation>
    <scope>NUCLEOTIDE SEQUENCE [LARGE SCALE GENOMIC DNA]</scope>
    <source>
        <strain evidence="5 6">4-2</strain>
    </source>
</reference>
<dbReference type="GO" id="GO:0003677">
    <property type="term" value="F:DNA binding"/>
    <property type="evidence" value="ECO:0007669"/>
    <property type="project" value="UniProtKB-KW"/>
</dbReference>
<comment type="caution">
    <text evidence="5">The sequence shown here is derived from an EMBL/GenBank/DDBJ whole genome shotgun (WGS) entry which is preliminary data.</text>
</comment>
<evidence type="ECO:0000256" key="3">
    <source>
        <dbReference type="ARBA" id="ARBA00023163"/>
    </source>
</evidence>
<dbReference type="Pfam" id="PF00392">
    <property type="entry name" value="GntR"/>
    <property type="match status" value="1"/>
</dbReference>
<dbReference type="OrthoDB" id="9810548at2"/>
<dbReference type="AlphaFoldDB" id="A0A3M0MQF0"/>
<dbReference type="GO" id="GO:0003700">
    <property type="term" value="F:DNA-binding transcription factor activity"/>
    <property type="evidence" value="ECO:0007669"/>
    <property type="project" value="InterPro"/>
</dbReference>
<feature type="domain" description="HTH gntR-type" evidence="4">
    <location>
        <begin position="11"/>
        <end position="59"/>
    </location>
</feature>
<keyword evidence="3" id="KW-0804">Transcription</keyword>
<sequence length="63" mass="7017">MRAANEETQLERIACILADCIISGEISPGLHLRQNHIASEFGTSHVPVCEAFRELQTRGPQDR</sequence>
<keyword evidence="2" id="KW-0238">DNA-binding</keyword>
<keyword evidence="1" id="KW-0805">Transcription regulation</keyword>
<dbReference type="Gene3D" id="1.10.10.10">
    <property type="entry name" value="Winged helix-like DNA-binding domain superfamily/Winged helix DNA-binding domain"/>
    <property type="match status" value="1"/>
</dbReference>
<evidence type="ECO:0000256" key="1">
    <source>
        <dbReference type="ARBA" id="ARBA00023015"/>
    </source>
</evidence>
<evidence type="ECO:0000313" key="6">
    <source>
        <dbReference type="Proteomes" id="UP000273516"/>
    </source>
</evidence>
<protein>
    <submittedName>
        <fullName evidence="5">GntR family transcriptional regulator</fullName>
    </submittedName>
</protein>
<keyword evidence="6" id="KW-1185">Reference proteome</keyword>
<name>A0A3M0MQF0_9RHOB</name>
<dbReference type="InterPro" id="IPR000524">
    <property type="entry name" value="Tscrpt_reg_HTH_GntR"/>
</dbReference>
<accession>A0A3M0MQF0</accession>
<organism evidence="5 6">
    <name type="scientific">Paracoccus alkanivorans</name>
    <dbReference type="NCBI Taxonomy" id="2116655"/>
    <lineage>
        <taxon>Bacteria</taxon>
        <taxon>Pseudomonadati</taxon>
        <taxon>Pseudomonadota</taxon>
        <taxon>Alphaproteobacteria</taxon>
        <taxon>Rhodobacterales</taxon>
        <taxon>Paracoccaceae</taxon>
        <taxon>Paracoccus</taxon>
    </lineage>
</organism>
<dbReference type="InterPro" id="IPR036390">
    <property type="entry name" value="WH_DNA-bd_sf"/>
</dbReference>
<dbReference type="EMBL" id="QOKZ01000001">
    <property type="protein sequence ID" value="RMC37940.1"/>
    <property type="molecule type" value="Genomic_DNA"/>
</dbReference>
<dbReference type="SUPFAM" id="SSF46785">
    <property type="entry name" value="Winged helix' DNA-binding domain"/>
    <property type="match status" value="1"/>
</dbReference>
<dbReference type="InterPro" id="IPR036388">
    <property type="entry name" value="WH-like_DNA-bd_sf"/>
</dbReference>
<gene>
    <name evidence="5" type="ORF">C9E81_04245</name>
</gene>
<dbReference type="Proteomes" id="UP000273516">
    <property type="component" value="Unassembled WGS sequence"/>
</dbReference>
<evidence type="ECO:0000259" key="4">
    <source>
        <dbReference type="Pfam" id="PF00392"/>
    </source>
</evidence>